<protein>
    <submittedName>
        <fullName evidence="1">Uncharacterized protein</fullName>
    </submittedName>
</protein>
<dbReference type="Proteomes" id="UP001153636">
    <property type="component" value="Chromosome 2"/>
</dbReference>
<name>A0A9P0CPA6_9CUCU</name>
<dbReference type="EMBL" id="OV651814">
    <property type="protein sequence ID" value="CAH1107022.1"/>
    <property type="molecule type" value="Genomic_DNA"/>
</dbReference>
<dbReference type="AlphaFoldDB" id="A0A9P0CPA6"/>
<keyword evidence="2" id="KW-1185">Reference proteome</keyword>
<evidence type="ECO:0000313" key="2">
    <source>
        <dbReference type="Proteomes" id="UP001153636"/>
    </source>
</evidence>
<dbReference type="PANTHER" id="PTHR35385">
    <property type="entry name" value="PROTEIN B, PUTATIVE-RELATED-RELATED"/>
    <property type="match status" value="1"/>
</dbReference>
<proteinExistence type="predicted"/>
<accession>A0A9P0CPA6</accession>
<organism evidence="1 2">
    <name type="scientific">Psylliodes chrysocephalus</name>
    <dbReference type="NCBI Taxonomy" id="3402493"/>
    <lineage>
        <taxon>Eukaryota</taxon>
        <taxon>Metazoa</taxon>
        <taxon>Ecdysozoa</taxon>
        <taxon>Arthropoda</taxon>
        <taxon>Hexapoda</taxon>
        <taxon>Insecta</taxon>
        <taxon>Pterygota</taxon>
        <taxon>Neoptera</taxon>
        <taxon>Endopterygota</taxon>
        <taxon>Coleoptera</taxon>
        <taxon>Polyphaga</taxon>
        <taxon>Cucujiformia</taxon>
        <taxon>Chrysomeloidea</taxon>
        <taxon>Chrysomelidae</taxon>
        <taxon>Galerucinae</taxon>
        <taxon>Alticini</taxon>
        <taxon>Psylliodes</taxon>
    </lineage>
</organism>
<reference evidence="1" key="1">
    <citation type="submission" date="2022-01" db="EMBL/GenBank/DDBJ databases">
        <authorList>
            <person name="King R."/>
        </authorList>
    </citation>
    <scope>NUCLEOTIDE SEQUENCE</scope>
</reference>
<gene>
    <name evidence="1" type="ORF">PSYICH_LOCUS7561</name>
</gene>
<evidence type="ECO:0000313" key="1">
    <source>
        <dbReference type="EMBL" id="CAH1107022.1"/>
    </source>
</evidence>
<sequence>MTNATARNDHEMLLENCHETDNTKLSLVLANAQQNPTEHQVKHLYEIWRNSNFGSRDEDSMIKVLKEKIDFYKKEKQINIVIKENPLIVIILSRIMMRAHNEDFAREIVFVDSNGSCDQTNSCVTFMFCTAKIAQIARYIC</sequence>
<dbReference type="PANTHER" id="PTHR35385:SF2">
    <property type="entry name" value="PROTEIN B, PUTATIVE-RELATED"/>
    <property type="match status" value="1"/>
</dbReference>
<dbReference type="OrthoDB" id="6582261at2759"/>